<feature type="region of interest" description="Disordered" evidence="11">
    <location>
        <begin position="533"/>
        <end position="609"/>
    </location>
</feature>
<organism evidence="12 13">
    <name type="scientific">Rhizoctonia solani</name>
    <dbReference type="NCBI Taxonomy" id="456999"/>
    <lineage>
        <taxon>Eukaryota</taxon>
        <taxon>Fungi</taxon>
        <taxon>Dikarya</taxon>
        <taxon>Basidiomycota</taxon>
        <taxon>Agaricomycotina</taxon>
        <taxon>Agaricomycetes</taxon>
        <taxon>Cantharellales</taxon>
        <taxon>Ceratobasidiaceae</taxon>
        <taxon>Rhizoctonia</taxon>
    </lineage>
</organism>
<evidence type="ECO:0000256" key="5">
    <source>
        <dbReference type="ARBA" id="ARBA00022737"/>
    </source>
</evidence>
<dbReference type="AlphaFoldDB" id="A0A8H3AII5"/>
<dbReference type="Gene3D" id="1.25.10.10">
    <property type="entry name" value="Leucine-rich Repeat Variant"/>
    <property type="match status" value="3"/>
</dbReference>
<evidence type="ECO:0000256" key="7">
    <source>
        <dbReference type="ARBA" id="ARBA00023288"/>
    </source>
</evidence>
<evidence type="ECO:0000256" key="4">
    <source>
        <dbReference type="ARBA" id="ARBA00022707"/>
    </source>
</evidence>
<keyword evidence="7" id="KW-0449">Lipoprotein</keyword>
<evidence type="ECO:0000256" key="9">
    <source>
        <dbReference type="ARBA" id="ARBA00026209"/>
    </source>
</evidence>
<dbReference type="SMART" id="SM00185">
    <property type="entry name" value="ARM"/>
    <property type="match status" value="9"/>
</dbReference>
<reference evidence="12" key="1">
    <citation type="submission" date="2021-01" db="EMBL/GenBank/DDBJ databases">
        <authorList>
            <person name="Kaushik A."/>
        </authorList>
    </citation>
    <scope>NUCLEOTIDE SEQUENCE</scope>
    <source>
        <strain evidence="12">AG6-10EEA</strain>
    </source>
</reference>
<evidence type="ECO:0000256" key="8">
    <source>
        <dbReference type="ARBA" id="ARBA00024821"/>
    </source>
</evidence>
<feature type="repeat" description="ARM" evidence="10">
    <location>
        <begin position="260"/>
        <end position="302"/>
    </location>
</feature>
<dbReference type="GO" id="GO:0000329">
    <property type="term" value="C:fungal-type vacuole membrane"/>
    <property type="evidence" value="ECO:0007669"/>
    <property type="project" value="TreeGrafter"/>
</dbReference>
<comment type="subcellular location">
    <subcellularLocation>
        <location evidence="1">Vacuole membrane</location>
        <topology evidence="1">Lipid-anchor</topology>
    </subcellularLocation>
</comment>
<feature type="repeat" description="ARM" evidence="10">
    <location>
        <begin position="135"/>
        <end position="177"/>
    </location>
</feature>
<name>A0A8H3AII5_9AGAM</name>
<dbReference type="PANTHER" id="PTHR47249:SF1">
    <property type="entry name" value="VACUOLAR PROTEIN 8"/>
    <property type="match status" value="1"/>
</dbReference>
<dbReference type="InterPro" id="IPR011989">
    <property type="entry name" value="ARM-like"/>
</dbReference>
<evidence type="ECO:0000313" key="13">
    <source>
        <dbReference type="Proteomes" id="UP000663853"/>
    </source>
</evidence>
<accession>A0A8H3AII5</accession>
<dbReference type="FunFam" id="1.25.10.10:FF:000128">
    <property type="entry name" value="Vacuolar protein-like protein 8"/>
    <property type="match status" value="1"/>
</dbReference>
<evidence type="ECO:0000256" key="3">
    <source>
        <dbReference type="ARBA" id="ARBA00022554"/>
    </source>
</evidence>
<dbReference type="PANTHER" id="PTHR47249">
    <property type="entry name" value="VACUOLAR PROTEIN 8"/>
    <property type="match status" value="1"/>
</dbReference>
<dbReference type="PROSITE" id="PS50176">
    <property type="entry name" value="ARM_REPEAT"/>
    <property type="match status" value="7"/>
</dbReference>
<dbReference type="EMBL" id="CAJMXA010000258">
    <property type="protein sequence ID" value="CAE6423136.1"/>
    <property type="molecule type" value="Genomic_DNA"/>
</dbReference>
<comment type="similarity">
    <text evidence="2">Belongs to the beta-catenin family.</text>
</comment>
<dbReference type="GO" id="GO:0071562">
    <property type="term" value="P:nucleus-vacuole junction assembly"/>
    <property type="evidence" value="ECO:0007669"/>
    <property type="project" value="InterPro"/>
</dbReference>
<keyword evidence="5" id="KW-0677">Repeat</keyword>
<feature type="repeat" description="ARM" evidence="10">
    <location>
        <begin position="301"/>
        <end position="343"/>
    </location>
</feature>
<feature type="repeat" description="ARM" evidence="10">
    <location>
        <begin position="342"/>
        <end position="385"/>
    </location>
</feature>
<keyword evidence="3" id="KW-0926">Vacuole</keyword>
<evidence type="ECO:0000313" key="12">
    <source>
        <dbReference type="EMBL" id="CAE6423136.1"/>
    </source>
</evidence>
<feature type="compositionally biased region" description="Basic and acidic residues" evidence="11">
    <location>
        <begin position="595"/>
        <end position="609"/>
    </location>
</feature>
<comment type="caution">
    <text evidence="12">The sequence shown here is derived from an EMBL/GenBank/DDBJ whole genome shotgun (WGS) entry which is preliminary data.</text>
</comment>
<dbReference type="InterPro" id="IPR000225">
    <property type="entry name" value="Armadillo"/>
</dbReference>
<dbReference type="GO" id="GO:0000045">
    <property type="term" value="P:autophagosome assembly"/>
    <property type="evidence" value="ECO:0007669"/>
    <property type="project" value="TreeGrafter"/>
</dbReference>
<gene>
    <name evidence="12" type="ORF">RDB_LOCUS15067</name>
</gene>
<proteinExistence type="inferred from homology"/>
<dbReference type="Proteomes" id="UP000663853">
    <property type="component" value="Unassembled WGS sequence"/>
</dbReference>
<sequence length="609" mass="65657">MGNLCSCLLVQISTCSGRSNKSQGYEPLLLENEREAVADLLQFLENRTTTNFFTGSPLSALTILSFSENVDLQRSAALAFAEITEKEVRQVGRDTLDPILFLLSSHDTEVQRAASAALGNLAVNTENKILIVKLGGLEPLIRQMLSPNVEVQCNAVGCVTNLATHDENKTMIAKSGALVPLTRLARSKDMRVQRNATGALLNMTHSDENRQQLVNAGAIPVLVGLLNSPDTDVQYYCTTALSNIAVDATNRKKLASSEPKLVQSLVALMDSPSLKVQCQAALALRNLASDEKYQLEIVKADGLQPLLRLLHSTFLPLILSSAACVRNVSIHPLNEAPIIEAGYLGPLVDLLSFEENEEVQCHAISTLRNLAASSEKNKGQIVAAGAAQKIKELVLGVPVNVQSEMTACVAVLALSDELKPQLLEMGICEVLIPLTNSPSVEVQGNSAAALGNLSSKEERSSQDDYSAFNDVWDKPEGGLHTYLFRFLSSTDATFQHIAVWTIVQLLESRDPQLTHNIRSSPLLIPHIRHLSASAASSPSSSPGSHSQSHISSDDAGEGGQGEIAALARRILEFTDGDGPEEGASMSAGDDERDDNELRKSVREAFQRQD</sequence>
<evidence type="ECO:0000256" key="11">
    <source>
        <dbReference type="SAM" id="MobiDB-lite"/>
    </source>
</evidence>
<evidence type="ECO:0000256" key="6">
    <source>
        <dbReference type="ARBA" id="ARBA00023136"/>
    </source>
</evidence>
<comment type="function">
    <text evidence="8">Functions in both vacuole inheritance and protein targeting from the cytoplasm to vacuole.</text>
</comment>
<evidence type="ECO:0000256" key="1">
    <source>
        <dbReference type="ARBA" id="ARBA00004592"/>
    </source>
</evidence>
<dbReference type="FunFam" id="1.25.10.10:FF:000236">
    <property type="entry name" value="Vacuolar protein 8, variant"/>
    <property type="match status" value="1"/>
</dbReference>
<keyword evidence="4" id="KW-0519">Myristate</keyword>
<protein>
    <recommendedName>
        <fullName evidence="9">Vacuolar protein 8</fullName>
    </recommendedName>
</protein>
<dbReference type="GO" id="GO:0043495">
    <property type="term" value="F:protein-membrane adaptor activity"/>
    <property type="evidence" value="ECO:0007669"/>
    <property type="project" value="InterPro"/>
</dbReference>
<evidence type="ECO:0000256" key="2">
    <source>
        <dbReference type="ARBA" id="ARBA00005462"/>
    </source>
</evidence>
<keyword evidence="6" id="KW-0472">Membrane</keyword>
<dbReference type="InterPro" id="IPR045156">
    <property type="entry name" value="Vac8"/>
</dbReference>
<dbReference type="SUPFAM" id="SSF48371">
    <property type="entry name" value="ARM repeat"/>
    <property type="match status" value="1"/>
</dbReference>
<dbReference type="InterPro" id="IPR016024">
    <property type="entry name" value="ARM-type_fold"/>
</dbReference>
<feature type="repeat" description="ARM" evidence="10">
    <location>
        <begin position="94"/>
        <end position="136"/>
    </location>
</feature>
<evidence type="ECO:0000256" key="10">
    <source>
        <dbReference type="PROSITE-ProRule" id="PRU00259"/>
    </source>
</evidence>
<dbReference type="Pfam" id="PF00514">
    <property type="entry name" value="Arm"/>
    <property type="match status" value="7"/>
</dbReference>
<dbReference type="FunFam" id="1.25.10.10:FF:000131">
    <property type="entry name" value="Vacuolar protein 8"/>
    <property type="match status" value="1"/>
</dbReference>
<feature type="repeat" description="ARM" evidence="10">
    <location>
        <begin position="176"/>
        <end position="218"/>
    </location>
</feature>
<feature type="compositionally biased region" description="Low complexity" evidence="11">
    <location>
        <begin position="533"/>
        <end position="550"/>
    </location>
</feature>
<feature type="repeat" description="ARM" evidence="10">
    <location>
        <begin position="217"/>
        <end position="257"/>
    </location>
</feature>